<proteinExistence type="predicted"/>
<name>A0A0B6YKC3_9EUPU</name>
<reference evidence="1" key="1">
    <citation type="submission" date="2014-12" db="EMBL/GenBank/DDBJ databases">
        <title>Insight into the proteome of Arion vulgaris.</title>
        <authorList>
            <person name="Aradska J."/>
            <person name="Bulat T."/>
            <person name="Smidak R."/>
            <person name="Sarate P."/>
            <person name="Gangsoo J."/>
            <person name="Sialana F."/>
            <person name="Bilban M."/>
            <person name="Lubec G."/>
        </authorList>
    </citation>
    <scope>NUCLEOTIDE SEQUENCE</scope>
    <source>
        <tissue evidence="1">Skin</tissue>
    </source>
</reference>
<feature type="non-terminal residue" evidence="1">
    <location>
        <position position="79"/>
    </location>
</feature>
<gene>
    <name evidence="1" type="primary">ORF28136</name>
</gene>
<feature type="non-terminal residue" evidence="1">
    <location>
        <position position="1"/>
    </location>
</feature>
<dbReference type="AlphaFoldDB" id="A0A0B6YKC3"/>
<organism evidence="1">
    <name type="scientific">Arion vulgaris</name>
    <dbReference type="NCBI Taxonomy" id="1028688"/>
    <lineage>
        <taxon>Eukaryota</taxon>
        <taxon>Metazoa</taxon>
        <taxon>Spiralia</taxon>
        <taxon>Lophotrochozoa</taxon>
        <taxon>Mollusca</taxon>
        <taxon>Gastropoda</taxon>
        <taxon>Heterobranchia</taxon>
        <taxon>Euthyneura</taxon>
        <taxon>Panpulmonata</taxon>
        <taxon>Eupulmonata</taxon>
        <taxon>Stylommatophora</taxon>
        <taxon>Helicina</taxon>
        <taxon>Arionoidea</taxon>
        <taxon>Arionidae</taxon>
        <taxon>Arion</taxon>
    </lineage>
</organism>
<protein>
    <submittedName>
        <fullName evidence="1">Uncharacterized protein</fullName>
    </submittedName>
</protein>
<accession>A0A0B6YKC3</accession>
<dbReference type="EMBL" id="HACG01009774">
    <property type="protein sequence ID" value="CEK56639.1"/>
    <property type="molecule type" value="Transcribed_RNA"/>
</dbReference>
<evidence type="ECO:0000313" key="1">
    <source>
        <dbReference type="EMBL" id="CEK56639.1"/>
    </source>
</evidence>
<sequence>FLLVPNLQMIDKAFGDLLQTETTIYNGTVLRLRPPTDNAQFQGMENATLSPIDLEAKQAMSTDPRLLDFPFMSIDEQNC</sequence>